<evidence type="ECO:0000313" key="2">
    <source>
        <dbReference type="Proteomes" id="UP001303899"/>
    </source>
</evidence>
<keyword evidence="2" id="KW-1185">Reference proteome</keyword>
<protein>
    <recommendedName>
        <fullName evidence="3">DUF1795 domain-containing protein</fullName>
    </recommendedName>
</protein>
<organism evidence="1 2">
    <name type="scientific">Arcicella gelida</name>
    <dbReference type="NCBI Taxonomy" id="2984195"/>
    <lineage>
        <taxon>Bacteria</taxon>
        <taxon>Pseudomonadati</taxon>
        <taxon>Bacteroidota</taxon>
        <taxon>Cytophagia</taxon>
        <taxon>Cytophagales</taxon>
        <taxon>Flectobacillaceae</taxon>
        <taxon>Arcicella</taxon>
    </lineage>
</organism>
<reference evidence="1 2" key="1">
    <citation type="submission" date="2023-12" db="EMBL/GenBank/DDBJ databases">
        <title>Novel species of the genus Arcicella isolated from rivers.</title>
        <authorList>
            <person name="Lu H."/>
        </authorList>
    </citation>
    <scope>NUCLEOTIDE SEQUENCE [LARGE SCALE GENOMIC DNA]</scope>
    <source>
        <strain evidence="1 2">DC2W</strain>
    </source>
</reference>
<dbReference type="RefSeq" id="WP_323697826.1">
    <property type="nucleotide sequence ID" value="NZ_JAYGIL010000021.1"/>
</dbReference>
<accession>A0ABU5S7S4</accession>
<evidence type="ECO:0008006" key="3">
    <source>
        <dbReference type="Google" id="ProtNLM"/>
    </source>
</evidence>
<gene>
    <name evidence="1" type="ORF">VB776_16125</name>
</gene>
<name>A0ABU5S7S4_9BACT</name>
<evidence type="ECO:0000313" key="1">
    <source>
        <dbReference type="EMBL" id="MEA5404460.1"/>
    </source>
</evidence>
<comment type="caution">
    <text evidence="1">The sequence shown here is derived from an EMBL/GenBank/DDBJ whole genome shotgun (WGS) entry which is preliminary data.</text>
</comment>
<dbReference type="EMBL" id="JAYGIL010000021">
    <property type="protein sequence ID" value="MEA5404460.1"/>
    <property type="molecule type" value="Genomic_DNA"/>
</dbReference>
<proteinExistence type="predicted"/>
<dbReference type="Proteomes" id="UP001303899">
    <property type="component" value="Unassembled WGS sequence"/>
</dbReference>
<sequence length="313" mass="34929">MKQLLTITFYLLVCLNSIGQTTISNILTPKHQNIKGTKISLIPPKGFDNATNFLGLQQNESGSTIMIIDLPAPFSEISKAFTKETFLTKGIVAKEIEHLTFNNLPALFVTAEQNAYGKTFSKFMLVFGSEKEIMMINGAFPNNLQEIGEEIKTSILSSYYDANKKINPFENIDYEIDVSSSKLIFASGMANSLTFTSDGKSPTQSNDKTYLIVAKSFGQMEIADKKLFSLNRLKQLPMEFVKTESIQEISIDGIAGYEMIATVKDKKTGALEKAYQTILFSDNLYYILSAGTNNDFDNNINAIRNVVKTFKRK</sequence>